<accession>A0A9P9CZI8</accession>
<name>A0A9P9CZI8_9HYPO</name>
<evidence type="ECO:0000313" key="5">
    <source>
        <dbReference type="Proteomes" id="UP000738349"/>
    </source>
</evidence>
<dbReference type="Proteomes" id="UP000738349">
    <property type="component" value="Unassembled WGS sequence"/>
</dbReference>
<keyword evidence="4" id="KW-0034">Amyloid</keyword>
<reference evidence="4" key="1">
    <citation type="journal article" date="2021" name="Nat. Commun.">
        <title>Genetic determinants of endophytism in the Arabidopsis root mycobiome.</title>
        <authorList>
            <person name="Mesny F."/>
            <person name="Miyauchi S."/>
            <person name="Thiergart T."/>
            <person name="Pickel B."/>
            <person name="Atanasova L."/>
            <person name="Karlsson M."/>
            <person name="Huettel B."/>
            <person name="Barry K.W."/>
            <person name="Haridas S."/>
            <person name="Chen C."/>
            <person name="Bauer D."/>
            <person name="Andreopoulos W."/>
            <person name="Pangilinan J."/>
            <person name="LaButti K."/>
            <person name="Riley R."/>
            <person name="Lipzen A."/>
            <person name="Clum A."/>
            <person name="Drula E."/>
            <person name="Henrissat B."/>
            <person name="Kohler A."/>
            <person name="Grigoriev I.V."/>
            <person name="Martin F.M."/>
            <person name="Hacquard S."/>
        </authorList>
    </citation>
    <scope>NUCLEOTIDE SEQUENCE</scope>
    <source>
        <strain evidence="4">MPI-CAGE-AT-0147</strain>
    </source>
</reference>
<feature type="chain" id="PRO_5040106023" evidence="2">
    <location>
        <begin position="24"/>
        <end position="586"/>
    </location>
</feature>
<dbReference type="Gene3D" id="1.10.510.10">
    <property type="entry name" value="Transferase(Phosphotransferase) domain 1"/>
    <property type="match status" value="1"/>
</dbReference>
<organism evidence="4 5">
    <name type="scientific">Dactylonectria macrodidyma</name>
    <dbReference type="NCBI Taxonomy" id="307937"/>
    <lineage>
        <taxon>Eukaryota</taxon>
        <taxon>Fungi</taxon>
        <taxon>Dikarya</taxon>
        <taxon>Ascomycota</taxon>
        <taxon>Pezizomycotina</taxon>
        <taxon>Sordariomycetes</taxon>
        <taxon>Hypocreomycetidae</taxon>
        <taxon>Hypocreales</taxon>
        <taxon>Nectriaceae</taxon>
        <taxon>Dactylonectria</taxon>
    </lineage>
</organism>
<dbReference type="InterPro" id="IPR029498">
    <property type="entry name" value="HeLo_dom"/>
</dbReference>
<dbReference type="EMBL" id="JAGMUV010000048">
    <property type="protein sequence ID" value="KAH7109948.1"/>
    <property type="molecule type" value="Genomic_DNA"/>
</dbReference>
<evidence type="ECO:0000313" key="4">
    <source>
        <dbReference type="EMBL" id="KAH7109948.1"/>
    </source>
</evidence>
<dbReference type="OrthoDB" id="1911848at2759"/>
<dbReference type="InterPro" id="IPR038305">
    <property type="entry name" value="HeLo_sf"/>
</dbReference>
<keyword evidence="4" id="KW-0640">Prion</keyword>
<feature type="signal peptide" evidence="2">
    <location>
        <begin position="1"/>
        <end position="23"/>
    </location>
</feature>
<dbReference type="GO" id="GO:0004672">
    <property type="term" value="F:protein kinase activity"/>
    <property type="evidence" value="ECO:0007669"/>
    <property type="project" value="InterPro"/>
</dbReference>
<dbReference type="InterPro" id="IPR000719">
    <property type="entry name" value="Prot_kinase_dom"/>
</dbReference>
<keyword evidence="2" id="KW-0732">Signal</keyword>
<dbReference type="InterPro" id="IPR011009">
    <property type="entry name" value="Kinase-like_dom_sf"/>
</dbReference>
<sequence length="586" mass="65636">MDPVSLTLATIPIAASLLTSCQAGYEVLCGISSVGDDAQVLLCRLQIEQTRLYLWAKDLKAEGVSFDQQLDSRGIKDLVISIFAQMCHILTDSKRLRSQYGLSAPQPDPQQQPQTTGANDPALTLVIPLFGRHFEDVADVADKAAALKQYAKEVQQSASVLKKLKFSLKDKKKFSGLLDQLRYYNDSLMSLIPPTCRACLDFTLSSRMLDGIADPAELAKIRAAAEGNTGGLSSTAMMKRFRLLIHAPEPSYVSASQLRCARDWLELDNPSAQRCYGEYAPPGHVKQRIIAEWKYYDHNLPREVSVDRIQDIARYLHTNSSYRSPDLPVPKCLGYVEDIDYSRCCFLYSVPEDLPSGSPPSLTTLEDLIPVHFNPVSTPNLEHRLHLARVVAGAVFRLHVTGWLHKGIRSSNIIFPRVSDGNLAHITRPELMGFDYSRPDRPHEESEQYPQRGRPQFDLYVHPEYQQWGSGAMTGSGARSPQRGERSHATRYQRKYDIYSLGVLLLEVALWQPVRTFYKKTFTSGQFIDALMDVAETELGHVVGGKYKEVVKACLNWDDASTAAADRRDNVDPFLTLVVKPLYEAP</sequence>
<dbReference type="PANTHER" id="PTHR37542">
    <property type="entry name" value="HELO DOMAIN-CONTAINING PROTEIN-RELATED"/>
    <property type="match status" value="1"/>
</dbReference>
<dbReference type="PROSITE" id="PS50011">
    <property type="entry name" value="PROTEIN_KINASE_DOM"/>
    <property type="match status" value="1"/>
</dbReference>
<comment type="caution">
    <text evidence="4">The sequence shown here is derived from an EMBL/GenBank/DDBJ whole genome shotgun (WGS) entry which is preliminary data.</text>
</comment>
<keyword evidence="5" id="KW-1185">Reference proteome</keyword>
<dbReference type="Pfam" id="PF14479">
    <property type="entry name" value="HeLo"/>
    <property type="match status" value="1"/>
</dbReference>
<dbReference type="AlphaFoldDB" id="A0A9P9CZI8"/>
<feature type="region of interest" description="Disordered" evidence="1">
    <location>
        <begin position="100"/>
        <end position="119"/>
    </location>
</feature>
<proteinExistence type="predicted"/>
<dbReference type="Gene3D" id="1.20.120.1020">
    <property type="entry name" value="Prion-inhibition and propagation, HeLo domain"/>
    <property type="match status" value="1"/>
</dbReference>
<gene>
    <name evidence="4" type="ORF">EDB81DRAFT_832683</name>
</gene>
<evidence type="ECO:0000256" key="1">
    <source>
        <dbReference type="SAM" id="MobiDB-lite"/>
    </source>
</evidence>
<dbReference type="SUPFAM" id="SSF56112">
    <property type="entry name" value="Protein kinase-like (PK-like)"/>
    <property type="match status" value="1"/>
</dbReference>
<feature type="domain" description="Protein kinase" evidence="3">
    <location>
        <begin position="218"/>
        <end position="575"/>
    </location>
</feature>
<protein>
    <submittedName>
        <fullName evidence="4">Prion-inhibition and propagation-domain-containing protein</fullName>
    </submittedName>
</protein>
<dbReference type="PANTHER" id="PTHR37542:SF1">
    <property type="entry name" value="PRION-INHIBITION AND PROPAGATION HELO DOMAIN-CONTAINING PROTEIN"/>
    <property type="match status" value="1"/>
</dbReference>
<dbReference type="GO" id="GO:0005524">
    <property type="term" value="F:ATP binding"/>
    <property type="evidence" value="ECO:0007669"/>
    <property type="project" value="InterPro"/>
</dbReference>
<evidence type="ECO:0000256" key="2">
    <source>
        <dbReference type="SAM" id="SignalP"/>
    </source>
</evidence>
<evidence type="ECO:0000259" key="3">
    <source>
        <dbReference type="PROSITE" id="PS50011"/>
    </source>
</evidence>